<gene>
    <name evidence="1" type="ORF">ACFSDB_16135</name>
</gene>
<protein>
    <submittedName>
        <fullName evidence="1">Uncharacterized protein</fullName>
    </submittedName>
</protein>
<accession>A0ABW4QLB0</accession>
<dbReference type="EMBL" id="JBHUFW010000012">
    <property type="protein sequence ID" value="MFD1864432.1"/>
    <property type="molecule type" value="Genomic_DNA"/>
</dbReference>
<proteinExistence type="predicted"/>
<evidence type="ECO:0000313" key="2">
    <source>
        <dbReference type="Proteomes" id="UP001597273"/>
    </source>
</evidence>
<reference evidence="2" key="1">
    <citation type="journal article" date="2019" name="Int. J. Syst. Evol. Microbiol.">
        <title>The Global Catalogue of Microorganisms (GCM) 10K type strain sequencing project: providing services to taxonomists for standard genome sequencing and annotation.</title>
        <authorList>
            <consortium name="The Broad Institute Genomics Platform"/>
            <consortium name="The Broad Institute Genome Sequencing Center for Infectious Disease"/>
            <person name="Wu L."/>
            <person name="Ma J."/>
        </authorList>
    </citation>
    <scope>NUCLEOTIDE SEQUENCE [LARGE SCALE GENOMIC DNA]</scope>
    <source>
        <strain evidence="2">CGMCC 1.15475</strain>
    </source>
</reference>
<keyword evidence="2" id="KW-1185">Reference proteome</keyword>
<evidence type="ECO:0000313" key="1">
    <source>
        <dbReference type="EMBL" id="MFD1864432.1"/>
    </source>
</evidence>
<comment type="caution">
    <text evidence="1">The sequence shown here is derived from an EMBL/GenBank/DDBJ whole genome shotgun (WGS) entry which is preliminary data.</text>
</comment>
<dbReference type="Proteomes" id="UP001597273">
    <property type="component" value="Unassembled WGS sequence"/>
</dbReference>
<sequence>MFETLPELMQAKGYQDKRAIPWNKVCEEEQLSPGFLRDNRTLVNWHLVSAHQELPEAFIREWSGKLYWEPVIVRQKVSERFIEEYADKDNWREETEGLSKRQLKTLEKEGRPFDEGVYWTLVSQKQELANGQGLSPAFMERHQKELRWDLLSHYQKLPMSLIARHANKVDWNTVTRRQVLSERFIEKYRNRVEWETISFHQELSERFINRYHTKMSFISAERKRSEAFLYTHLEKMDAASVIEHQTIWNVKQYKPFDVYVIRKNNRKKYILKFHEQPYPEAPEVHVAGEEELFEFLEENGLEAAIEEDFPELISDEEFGF</sequence>
<organism evidence="1 2">
    <name type="scientific">Planococcus chinensis</name>
    <dbReference type="NCBI Taxonomy" id="272917"/>
    <lineage>
        <taxon>Bacteria</taxon>
        <taxon>Bacillati</taxon>
        <taxon>Bacillota</taxon>
        <taxon>Bacilli</taxon>
        <taxon>Bacillales</taxon>
        <taxon>Caryophanaceae</taxon>
        <taxon>Planococcus</taxon>
    </lineage>
</organism>
<dbReference type="RefSeq" id="WP_204892792.1">
    <property type="nucleotide sequence ID" value="NZ_JBHUFW010000012.1"/>
</dbReference>
<name>A0ABW4QLB0_9BACL</name>